<evidence type="ECO:0000313" key="1">
    <source>
        <dbReference type="EMBL" id="KAJ3556994.1"/>
    </source>
</evidence>
<protein>
    <submittedName>
        <fullName evidence="1">Uncharacterized protein</fullName>
    </submittedName>
</protein>
<dbReference type="Proteomes" id="UP001148662">
    <property type="component" value="Unassembled WGS sequence"/>
</dbReference>
<organism evidence="1 2">
    <name type="scientific">Phlebia brevispora</name>
    <dbReference type="NCBI Taxonomy" id="194682"/>
    <lineage>
        <taxon>Eukaryota</taxon>
        <taxon>Fungi</taxon>
        <taxon>Dikarya</taxon>
        <taxon>Basidiomycota</taxon>
        <taxon>Agaricomycotina</taxon>
        <taxon>Agaricomycetes</taxon>
        <taxon>Polyporales</taxon>
        <taxon>Meruliaceae</taxon>
        <taxon>Phlebia</taxon>
    </lineage>
</organism>
<proteinExistence type="predicted"/>
<accession>A0ACC1TAM9</accession>
<keyword evidence="2" id="KW-1185">Reference proteome</keyword>
<reference evidence="1" key="1">
    <citation type="submission" date="2022-07" db="EMBL/GenBank/DDBJ databases">
        <title>Genome Sequence of Phlebia brevispora.</title>
        <authorList>
            <person name="Buettner E."/>
        </authorList>
    </citation>
    <scope>NUCLEOTIDE SEQUENCE</scope>
    <source>
        <strain evidence="1">MPL23</strain>
    </source>
</reference>
<name>A0ACC1TAM9_9APHY</name>
<evidence type="ECO:0000313" key="2">
    <source>
        <dbReference type="Proteomes" id="UP001148662"/>
    </source>
</evidence>
<gene>
    <name evidence="1" type="ORF">NM688_g1717</name>
</gene>
<comment type="caution">
    <text evidence="1">The sequence shown here is derived from an EMBL/GenBank/DDBJ whole genome shotgun (WGS) entry which is preliminary data.</text>
</comment>
<dbReference type="EMBL" id="JANHOG010000193">
    <property type="protein sequence ID" value="KAJ3556994.1"/>
    <property type="molecule type" value="Genomic_DNA"/>
</dbReference>
<sequence>MYSKSTLLVAVAAAIGLAVATPVAEPQGPIIGSIEICTGQDLSAHCTYVSTQTGACVEFPDGFHNDIDSVSPLEGWSCTLYSDDHCTYGAYFVQGEQDTLPTSDFNSVICTPNA</sequence>